<evidence type="ECO:0000313" key="6">
    <source>
        <dbReference type="Proteomes" id="UP000224974"/>
    </source>
</evidence>
<evidence type="ECO:0000313" key="4">
    <source>
        <dbReference type="EMBL" id="PHI31021.1"/>
    </source>
</evidence>
<dbReference type="Pfam" id="PF08400">
    <property type="entry name" value="phage_tail_N"/>
    <property type="match status" value="1"/>
</dbReference>
<feature type="domain" description="Phage tail protein C-terminal" evidence="3">
    <location>
        <begin position="533"/>
        <end position="660"/>
    </location>
</feature>
<feature type="domain" description="Lambda-like tail fibre protein N-terminal" evidence="2">
    <location>
        <begin position="1"/>
        <end position="125"/>
    </location>
</feature>
<dbReference type="EMBL" id="PDDX01000001">
    <property type="protein sequence ID" value="PHI31021.1"/>
    <property type="molecule type" value="Genomic_DNA"/>
</dbReference>
<feature type="region of interest" description="Disordered" evidence="1">
    <location>
        <begin position="298"/>
        <end position="321"/>
    </location>
</feature>
<dbReference type="AlphaFoldDB" id="A0A2C6DQD4"/>
<dbReference type="Pfam" id="PF25670">
    <property type="entry name" value="Phage_tail_C_2"/>
    <property type="match status" value="1"/>
</dbReference>
<dbReference type="InterPro" id="IPR013609">
    <property type="entry name" value="Stf-like_N"/>
</dbReference>
<evidence type="ECO:0000259" key="3">
    <source>
        <dbReference type="Pfam" id="PF25670"/>
    </source>
</evidence>
<keyword evidence="6" id="KW-1185">Reference proteome</keyword>
<feature type="compositionally biased region" description="Polar residues" evidence="1">
    <location>
        <begin position="298"/>
        <end position="316"/>
    </location>
</feature>
<dbReference type="InterPro" id="IPR058008">
    <property type="entry name" value="Gp26_C"/>
</dbReference>
<gene>
    <name evidence="4" type="ORF">CRN84_17620</name>
    <name evidence="5" type="ORF">NCTC12282_04884</name>
</gene>
<sequence>MAIKISGILKDGMGRPIPKCTIELLCKKTSLTVVVETEARIGLDNTGSYNMQVEPGKYDVSLYIVGFPPKRVGEIQVYLDSRPGTLNDFLTIPGESDLTPELVAIFQQLRNEAQQAANEAKANKELADSILTDVVTVQMDVNEKQQQVNTDMIEAGKFKVSAAASAKTASESSISTAVDVVTVTALKTAAEQAASSAAISNDSVIENAEKAEAAAVSAEASKVSASADAVRSDAARVISEGIQTDLTHKYNQVVSDTAAVLEAKTTAVNAANSAKADAALTSQDRTVVSADKQTVANDKIQSQTSAATATEKSSIAVTEANRAKVEADRAAEAMSGKQDKSQLLTSMSGLTTAANQLIYSNGVNTVTTTSLTALGRLIVAAANAAGARTTIGAAEDAKVLKIENNLSDLNNTDEAVKNLKLDVELASKVNIGLNGTLPRYGRGIPGNNFNNALIGWCFVGGIFSNAPSTGSIYGSVLTYLDKGTLDYTSPPAVGIDTEWWHQIFINTDNRIYMRQRINTGGWSQWYELYSSRNTAIDANGFIKKASPIVKLFSNGFCELNEESSGVTTERLSEGIYRLSGSLMGFHSDGAWDIEVPNDDNKQPLIWVNTTVEANGDIIVKTYHRTHPNAPRFAQNTIEGYNDGDPIDIPSGRWIDLRVQVYTEELQTPT</sequence>
<dbReference type="STRING" id="1111728.GCA_000427805_03960"/>
<accession>A0A2C6DQD4</accession>
<evidence type="ECO:0000313" key="5">
    <source>
        <dbReference type="EMBL" id="VFS51175.1"/>
    </source>
</evidence>
<dbReference type="Proteomes" id="UP000373449">
    <property type="component" value="Unassembled WGS sequence"/>
</dbReference>
<dbReference type="SUPFAM" id="SSF49464">
    <property type="entry name" value="Carboxypeptidase regulatory domain-like"/>
    <property type="match status" value="1"/>
</dbReference>
<organism evidence="4 6">
    <name type="scientific">Budvicia aquatica</name>
    <dbReference type="NCBI Taxonomy" id="82979"/>
    <lineage>
        <taxon>Bacteria</taxon>
        <taxon>Pseudomonadati</taxon>
        <taxon>Pseudomonadota</taxon>
        <taxon>Gammaproteobacteria</taxon>
        <taxon>Enterobacterales</taxon>
        <taxon>Budviciaceae</taxon>
        <taxon>Budvicia</taxon>
    </lineage>
</organism>
<evidence type="ECO:0000313" key="7">
    <source>
        <dbReference type="Proteomes" id="UP000373449"/>
    </source>
</evidence>
<reference evidence="6" key="1">
    <citation type="submission" date="2017-09" db="EMBL/GenBank/DDBJ databases">
        <title>FDA dAtabase for Regulatory Grade micrObial Sequences (FDA-ARGOS): Supporting development and validation of Infectious Disease Dx tests.</title>
        <authorList>
            <person name="Minogue T."/>
            <person name="Wolcott M."/>
            <person name="Wasieloski L."/>
            <person name="Aguilar W."/>
            <person name="Moore D."/>
            <person name="Tallon L."/>
            <person name="Sadzewicz L."/>
            <person name="Ott S."/>
            <person name="Zhao X."/>
            <person name="Nagaraj S."/>
            <person name="Vavikolanu K."/>
            <person name="Aluvathingal J."/>
            <person name="Nadendla S."/>
            <person name="Sichtig H."/>
        </authorList>
    </citation>
    <scope>NUCLEOTIDE SEQUENCE [LARGE SCALE GENOMIC DNA]</scope>
    <source>
        <strain evidence="6">FDAARGOS_387</strain>
    </source>
</reference>
<proteinExistence type="predicted"/>
<evidence type="ECO:0000259" key="2">
    <source>
        <dbReference type="Pfam" id="PF08400"/>
    </source>
</evidence>
<dbReference type="OrthoDB" id="6683604at2"/>
<dbReference type="EMBL" id="CAADJA010000002">
    <property type="protein sequence ID" value="VFS51175.1"/>
    <property type="molecule type" value="Genomic_DNA"/>
</dbReference>
<dbReference type="RefSeq" id="WP_029095831.1">
    <property type="nucleotide sequence ID" value="NZ_CAADJA010000002.1"/>
</dbReference>
<evidence type="ECO:0000256" key="1">
    <source>
        <dbReference type="SAM" id="MobiDB-lite"/>
    </source>
</evidence>
<dbReference type="InterPro" id="IPR008969">
    <property type="entry name" value="CarboxyPept-like_regulatory"/>
</dbReference>
<reference evidence="4" key="2">
    <citation type="submission" date="2017-09" db="EMBL/GenBank/DDBJ databases">
        <title>FDA dAtabase for Regulatory Grade micrObial Sequences (FDA-ARGOS): Supporting development and validation of Infectious Disease Dx tests.</title>
        <authorList>
            <person name="Minogue T."/>
            <person name="Wolcott M."/>
            <person name="Wasieloski L."/>
            <person name="Aguilar W."/>
            <person name="Moore D."/>
            <person name="Tallon L.J."/>
            <person name="Sadzewicz L."/>
            <person name="Ott S."/>
            <person name="Zhao X."/>
            <person name="Nagaraj S."/>
            <person name="Vavikolanu K."/>
            <person name="Aluvathingal J."/>
            <person name="Nadendla S."/>
            <person name="Sichtig H."/>
        </authorList>
    </citation>
    <scope>NUCLEOTIDE SEQUENCE</scope>
    <source>
        <strain evidence="4">FDAARGOS_387</strain>
    </source>
</reference>
<name>A0A2C6DQD4_9GAMM</name>
<reference evidence="5 7" key="3">
    <citation type="submission" date="2019-03" db="EMBL/GenBank/DDBJ databases">
        <authorList>
            <consortium name="Pathogen Informatics"/>
        </authorList>
    </citation>
    <scope>NUCLEOTIDE SEQUENCE [LARGE SCALE GENOMIC DNA]</scope>
    <source>
        <strain evidence="5 7">NCTC12282</strain>
    </source>
</reference>
<dbReference type="Proteomes" id="UP000224974">
    <property type="component" value="Unassembled WGS sequence"/>
</dbReference>
<protein>
    <submittedName>
        <fullName evidence="5">Prophage tail fibre N-terminal</fullName>
    </submittedName>
</protein>